<dbReference type="InterPro" id="IPR051584">
    <property type="entry name" value="GPCR-associated_LMBR1"/>
</dbReference>
<accession>A0AAD5Y2D2</accession>
<dbReference type="Proteomes" id="UP001211065">
    <property type="component" value="Unassembled WGS sequence"/>
</dbReference>
<dbReference type="EMBL" id="JADGJW010000097">
    <property type="protein sequence ID" value="KAJ3224307.1"/>
    <property type="molecule type" value="Genomic_DNA"/>
</dbReference>
<comment type="caution">
    <text evidence="8">The sequence shown here is derived from an EMBL/GenBank/DDBJ whole genome shotgun (WGS) entry which is preliminary data.</text>
</comment>
<evidence type="ECO:0000256" key="4">
    <source>
        <dbReference type="ARBA" id="ARBA00022989"/>
    </source>
</evidence>
<reference evidence="8" key="1">
    <citation type="submission" date="2020-05" db="EMBL/GenBank/DDBJ databases">
        <title>Phylogenomic resolution of chytrid fungi.</title>
        <authorList>
            <person name="Stajich J.E."/>
            <person name="Amses K."/>
            <person name="Simmons R."/>
            <person name="Seto K."/>
            <person name="Myers J."/>
            <person name="Bonds A."/>
            <person name="Quandt C.A."/>
            <person name="Barry K."/>
            <person name="Liu P."/>
            <person name="Grigoriev I."/>
            <person name="Longcore J.E."/>
            <person name="James T.Y."/>
        </authorList>
    </citation>
    <scope>NUCLEOTIDE SEQUENCE</scope>
    <source>
        <strain evidence="8">JEL0476</strain>
    </source>
</reference>
<dbReference type="AlphaFoldDB" id="A0AAD5Y2D2"/>
<feature type="transmembrane region" description="Helical" evidence="7">
    <location>
        <begin position="12"/>
        <end position="35"/>
    </location>
</feature>
<feature type="transmembrane region" description="Helical" evidence="7">
    <location>
        <begin position="322"/>
        <end position="344"/>
    </location>
</feature>
<comment type="subcellular location">
    <subcellularLocation>
        <location evidence="1">Membrane</location>
        <topology evidence="1">Multi-pass membrane protein</topology>
    </subcellularLocation>
</comment>
<feature type="compositionally biased region" description="Polar residues" evidence="6">
    <location>
        <begin position="599"/>
        <end position="609"/>
    </location>
</feature>
<feature type="compositionally biased region" description="Polar residues" evidence="6">
    <location>
        <begin position="657"/>
        <end position="666"/>
    </location>
</feature>
<dbReference type="Pfam" id="PF04791">
    <property type="entry name" value="LMBR1"/>
    <property type="match status" value="1"/>
</dbReference>
<evidence type="ECO:0000313" key="9">
    <source>
        <dbReference type="Proteomes" id="UP001211065"/>
    </source>
</evidence>
<evidence type="ECO:0000256" key="2">
    <source>
        <dbReference type="ARBA" id="ARBA00010487"/>
    </source>
</evidence>
<feature type="transmembrane region" description="Helical" evidence="7">
    <location>
        <begin position="281"/>
        <end position="302"/>
    </location>
</feature>
<protein>
    <submittedName>
        <fullName evidence="8">LMBR1 domain-containing protein 2</fullName>
    </submittedName>
</protein>
<dbReference type="GO" id="GO:0016020">
    <property type="term" value="C:membrane"/>
    <property type="evidence" value="ECO:0007669"/>
    <property type="project" value="UniProtKB-SubCell"/>
</dbReference>
<organism evidence="8 9">
    <name type="scientific">Clydaea vesicula</name>
    <dbReference type="NCBI Taxonomy" id="447962"/>
    <lineage>
        <taxon>Eukaryota</taxon>
        <taxon>Fungi</taxon>
        <taxon>Fungi incertae sedis</taxon>
        <taxon>Chytridiomycota</taxon>
        <taxon>Chytridiomycota incertae sedis</taxon>
        <taxon>Chytridiomycetes</taxon>
        <taxon>Lobulomycetales</taxon>
        <taxon>Lobulomycetaceae</taxon>
        <taxon>Clydaea</taxon>
    </lineage>
</organism>
<evidence type="ECO:0000256" key="1">
    <source>
        <dbReference type="ARBA" id="ARBA00004141"/>
    </source>
</evidence>
<feature type="region of interest" description="Disordered" evidence="6">
    <location>
        <begin position="582"/>
        <end position="609"/>
    </location>
</feature>
<feature type="transmembrane region" description="Helical" evidence="7">
    <location>
        <begin position="365"/>
        <end position="384"/>
    </location>
</feature>
<comment type="similarity">
    <text evidence="2">Belongs to the LIMR family.</text>
</comment>
<evidence type="ECO:0000256" key="3">
    <source>
        <dbReference type="ARBA" id="ARBA00022692"/>
    </source>
</evidence>
<feature type="transmembrane region" description="Helical" evidence="7">
    <location>
        <begin position="55"/>
        <end position="74"/>
    </location>
</feature>
<dbReference type="InterPro" id="IPR006876">
    <property type="entry name" value="LMBR1-like_membr_prot"/>
</dbReference>
<sequence length="666" mass="76444">PFGYVEKEFFWIFWKTLYWTMFCLTWFTVPVLQSFIRSGEFTFMKRLWAAIKENIIYYGVVGLLGAILLIYIYFSAKFDSNEDFMNLLMAAANGWGLILVTVMLGYGLVEFPRSFWYGANHLQRLHHLEFNAAKYRDDAVDSESELYDAAKELAYADKNIDQQSPLRVNIDYLLFKFPEAKNLRSISDSDERHPDVIDLKYLVKLNAKLKYCLKINDRNQAMYNFLLQESYFLMDVETNSKNPEKKFYSNFFYIKDDKYRDLKLKIYWLYFIHLKPKCSKILSVFMMIASLVLVWSESVFQIEGVKLSIPDILLTNPEIGGFQLEVASICFILYMCMCAYSALFKVRILSYYMMVKDHHSDNGSILFIGSYLCRLTFPLCYNFLNMLNDDQDNSIFAEYIGKSVNMAPLLGTEYNNWMPYLILILSIVTFFNLHGRLLRIFRIKGLFYQPKATDPECVEGREIIAKARSIEERKIIISRGGVENGGDFNSYNNYSTPAANNARDYLLKYKNTRISDDMQTESLLKGRRSDDSHSSAVSLKSVKGFNQYQKSGKGVFSSGGVGNFEKLEENVGGAASSYNPSGRVFGKNNNSNNNNVNSGIKSASSSAPNTTGGFLNRLWGGYDDNTSSNSENFTSQNNNNNNNHNNNTFNSNTNFSRPKQNIFDNA</sequence>
<evidence type="ECO:0000256" key="5">
    <source>
        <dbReference type="ARBA" id="ARBA00023136"/>
    </source>
</evidence>
<feature type="compositionally biased region" description="Low complexity" evidence="6">
    <location>
        <begin position="626"/>
        <end position="656"/>
    </location>
</feature>
<keyword evidence="3 7" id="KW-0812">Transmembrane</keyword>
<gene>
    <name evidence="8" type="primary">LMBRD2</name>
    <name evidence="8" type="ORF">HK099_008630</name>
</gene>
<keyword evidence="5 7" id="KW-0472">Membrane</keyword>
<dbReference type="PANTHER" id="PTHR21355">
    <property type="entry name" value="G-PROTEIN COUPLED RECEPTOR-ASSOCIATED PROTEIN LMBRD2"/>
    <property type="match status" value="1"/>
</dbReference>
<keyword evidence="4 7" id="KW-1133">Transmembrane helix</keyword>
<feature type="transmembrane region" description="Helical" evidence="7">
    <location>
        <begin position="417"/>
        <end position="434"/>
    </location>
</feature>
<proteinExistence type="inferred from homology"/>
<evidence type="ECO:0000256" key="6">
    <source>
        <dbReference type="SAM" id="MobiDB-lite"/>
    </source>
</evidence>
<feature type="region of interest" description="Disordered" evidence="6">
    <location>
        <begin position="626"/>
        <end position="666"/>
    </location>
</feature>
<feature type="non-terminal residue" evidence="8">
    <location>
        <position position="666"/>
    </location>
</feature>
<keyword evidence="9" id="KW-1185">Reference proteome</keyword>
<feature type="transmembrane region" description="Helical" evidence="7">
    <location>
        <begin position="86"/>
        <end position="109"/>
    </location>
</feature>
<feature type="compositionally biased region" description="Low complexity" evidence="6">
    <location>
        <begin position="588"/>
        <end position="598"/>
    </location>
</feature>
<dbReference type="PANTHER" id="PTHR21355:SF0">
    <property type="entry name" value="G-PROTEIN COUPLED RECEPTOR-ASSOCIATED PROTEIN LMBRD2"/>
    <property type="match status" value="1"/>
</dbReference>
<name>A0AAD5Y2D2_9FUNG</name>
<evidence type="ECO:0000256" key="7">
    <source>
        <dbReference type="SAM" id="Phobius"/>
    </source>
</evidence>
<evidence type="ECO:0000313" key="8">
    <source>
        <dbReference type="EMBL" id="KAJ3224307.1"/>
    </source>
</evidence>